<dbReference type="SUPFAM" id="SSF53448">
    <property type="entry name" value="Nucleotide-diphospho-sugar transferases"/>
    <property type="match status" value="1"/>
</dbReference>
<proteinExistence type="predicted"/>
<dbReference type="InterPro" id="IPR029044">
    <property type="entry name" value="Nucleotide-diphossugar_trans"/>
</dbReference>
<dbReference type="STRING" id="1666911.HLUCCA11_19260"/>
<dbReference type="Proteomes" id="UP000050465">
    <property type="component" value="Unassembled WGS sequence"/>
</dbReference>
<dbReference type="Gene3D" id="3.90.550.10">
    <property type="entry name" value="Spore Coat Polysaccharide Biosynthesis Protein SpsA, Chain A"/>
    <property type="match status" value="1"/>
</dbReference>
<dbReference type="Pfam" id="PF00535">
    <property type="entry name" value="Glycos_transf_2"/>
    <property type="match status" value="1"/>
</dbReference>
<feature type="domain" description="Glycosyltransferase 2-like" evidence="1">
    <location>
        <begin position="7"/>
        <end position="112"/>
    </location>
</feature>
<evidence type="ECO:0000313" key="3">
    <source>
        <dbReference type="Proteomes" id="UP000050465"/>
    </source>
</evidence>
<accession>A0A0N8KMA8</accession>
<evidence type="ECO:0000259" key="1">
    <source>
        <dbReference type="Pfam" id="PF00535"/>
    </source>
</evidence>
<comment type="caution">
    <text evidence="2">The sequence shown here is derived from an EMBL/GenBank/DDBJ whole genome shotgun (WGS) entry which is preliminary data.</text>
</comment>
<dbReference type="CDD" id="cd00761">
    <property type="entry name" value="Glyco_tranf_GTA_type"/>
    <property type="match status" value="1"/>
</dbReference>
<protein>
    <submittedName>
        <fullName evidence="2">Glycosyltransferases involved in cell wall biogenesis</fullName>
    </submittedName>
</protein>
<gene>
    <name evidence="2" type="ORF">HLUCCA11_19260</name>
</gene>
<dbReference type="PANTHER" id="PTHR22916">
    <property type="entry name" value="GLYCOSYLTRANSFERASE"/>
    <property type="match status" value="1"/>
</dbReference>
<dbReference type="InterPro" id="IPR001173">
    <property type="entry name" value="Glyco_trans_2-like"/>
</dbReference>
<dbReference type="GO" id="GO:0016740">
    <property type="term" value="F:transferase activity"/>
    <property type="evidence" value="ECO:0007669"/>
    <property type="project" value="UniProtKB-KW"/>
</dbReference>
<keyword evidence="2" id="KW-0808">Transferase</keyword>
<name>A0A0N8KMA8_9CYAN</name>
<dbReference type="AlphaFoldDB" id="A0A0N8KMA8"/>
<organism evidence="2 3">
    <name type="scientific">Phormidesmis priestleyi Ana</name>
    <dbReference type="NCBI Taxonomy" id="1666911"/>
    <lineage>
        <taxon>Bacteria</taxon>
        <taxon>Bacillati</taxon>
        <taxon>Cyanobacteriota</taxon>
        <taxon>Cyanophyceae</taxon>
        <taxon>Leptolyngbyales</taxon>
        <taxon>Leptolyngbyaceae</taxon>
        <taxon>Phormidesmis</taxon>
    </lineage>
</organism>
<reference evidence="2 3" key="1">
    <citation type="submission" date="2015-09" db="EMBL/GenBank/DDBJ databases">
        <title>Identification and resolution of microdiversity through metagenomic sequencing of parallel consortia.</title>
        <authorList>
            <person name="Nelson W.C."/>
            <person name="Romine M.F."/>
            <person name="Lindemann S.R."/>
        </authorList>
    </citation>
    <scope>NUCLEOTIDE SEQUENCE [LARGE SCALE GENOMIC DNA]</scope>
    <source>
        <strain evidence="2">Ana</strain>
    </source>
</reference>
<sequence>MSLLKLSVILCTHNPREDYLSRVLKALAQQTLLHANWELLVIDNASQTLLADQLDLSWHEQGRVIREDTLGLTSARLTGIRESQGEILVFVDDDNVLDPNYLTEISLISQEYPRIGAFSGKSIPEYEISPEPWIKKFQQVMALRDLGECIVISSQPSQQPTSQRQSYPDCAPVGAGMVIRRAAFVAYLSNAHTDLAKLSLGRKGSQLTSGEDNDIILTILENDWSVGYFPQLRLTHLIAANRLNKTYMAKLNRAATRSWVQVLDMHGIRNWPKISRWSLIPRKMKAFLAQRAWKNTEAYIHWCGSCGLLEGQANLS</sequence>
<dbReference type="EMBL" id="LJZR01000036">
    <property type="protein sequence ID" value="KPQ33218.1"/>
    <property type="molecule type" value="Genomic_DNA"/>
</dbReference>
<evidence type="ECO:0000313" key="2">
    <source>
        <dbReference type="EMBL" id="KPQ33218.1"/>
    </source>
</evidence>
<dbReference type="PANTHER" id="PTHR22916:SF64">
    <property type="entry name" value="TRANSFERASE, PUTATIVE-RELATED"/>
    <property type="match status" value="1"/>
</dbReference>